<dbReference type="AlphaFoldDB" id="A0A9X0HMB7"/>
<evidence type="ECO:0008006" key="3">
    <source>
        <dbReference type="Google" id="ProtNLM"/>
    </source>
</evidence>
<sequence>MQELRKRGVLIVGSGNVVHNLRQSMPKLIAGDAQPFAWATEFDKCVKQRTDRREFSTLLDVQKAGASGALSVPTPDHY</sequence>
<dbReference type="SUPFAM" id="SSF53213">
    <property type="entry name" value="LigB-like"/>
    <property type="match status" value="1"/>
</dbReference>
<protein>
    <recommendedName>
        <fullName evidence="3">Extradiol ring-cleavage dioxygenase class III enzyme subunit B domain-containing protein</fullName>
    </recommendedName>
</protein>
<name>A0A9X0HMB7_SOLP1</name>
<reference evidence="1 2" key="1">
    <citation type="submission" date="2015-11" db="EMBL/GenBank/DDBJ databases">
        <title>Solirubrum puertoriconensis gen. nov. an environmental bacteria isolated in Puerto Rico.</title>
        <authorList>
            <person name="Cuebas-Irizarry M.F."/>
            <person name="Montalvo-Rodriguez R."/>
        </authorList>
    </citation>
    <scope>NUCLEOTIDE SEQUENCE [LARGE SCALE GENOMIC DNA]</scope>
    <source>
        <strain evidence="1 2">MC1A</strain>
    </source>
</reference>
<evidence type="ECO:0000313" key="2">
    <source>
        <dbReference type="Proteomes" id="UP000054223"/>
    </source>
</evidence>
<proteinExistence type="predicted"/>
<gene>
    <name evidence="1" type="ORF">ASU33_10935</name>
</gene>
<organism evidence="1 2">
    <name type="scientific">Solirubrum puertoriconensis</name>
    <dbReference type="NCBI Taxonomy" id="1751427"/>
    <lineage>
        <taxon>Bacteria</taxon>
        <taxon>Pseudomonadati</taxon>
        <taxon>Bacteroidota</taxon>
        <taxon>Cytophagia</taxon>
        <taxon>Cytophagales</taxon>
    </lineage>
</organism>
<accession>A0A9X0HMB7</accession>
<dbReference type="EMBL" id="LNAL01000006">
    <property type="protein sequence ID" value="KUG08653.1"/>
    <property type="molecule type" value="Genomic_DNA"/>
</dbReference>
<evidence type="ECO:0000313" key="1">
    <source>
        <dbReference type="EMBL" id="KUG08653.1"/>
    </source>
</evidence>
<comment type="caution">
    <text evidence="1">The sequence shown here is derived from an EMBL/GenBank/DDBJ whole genome shotgun (WGS) entry which is preliminary data.</text>
</comment>
<dbReference type="Proteomes" id="UP000054223">
    <property type="component" value="Unassembled WGS sequence"/>
</dbReference>
<dbReference type="Gene3D" id="3.40.830.10">
    <property type="entry name" value="LigB-like"/>
    <property type="match status" value="1"/>
</dbReference>
<keyword evidence="2" id="KW-1185">Reference proteome</keyword>